<feature type="compositionally biased region" description="Basic and acidic residues" evidence="1">
    <location>
        <begin position="46"/>
        <end position="57"/>
    </location>
</feature>
<dbReference type="Proteomes" id="UP000638648">
    <property type="component" value="Unassembled WGS sequence"/>
</dbReference>
<feature type="domain" description="DinB-like" evidence="2">
    <location>
        <begin position="83"/>
        <end position="184"/>
    </location>
</feature>
<dbReference type="EMBL" id="JADBEM010000001">
    <property type="protein sequence ID" value="MBE1608041.1"/>
    <property type="molecule type" value="Genomic_DNA"/>
</dbReference>
<dbReference type="Gene3D" id="1.20.120.450">
    <property type="entry name" value="dinb family like domain"/>
    <property type="match status" value="1"/>
</dbReference>
<keyword evidence="4" id="KW-1185">Reference proteome</keyword>
<dbReference type="Pfam" id="PF12867">
    <property type="entry name" value="DinB_2"/>
    <property type="match status" value="1"/>
</dbReference>
<accession>A0A927RK98</accession>
<dbReference type="InterPro" id="IPR024775">
    <property type="entry name" value="DinB-like"/>
</dbReference>
<dbReference type="SUPFAM" id="SSF109854">
    <property type="entry name" value="DinB/YfiT-like putative metalloenzymes"/>
    <property type="match status" value="1"/>
</dbReference>
<evidence type="ECO:0000313" key="3">
    <source>
        <dbReference type="EMBL" id="MBE1608041.1"/>
    </source>
</evidence>
<organism evidence="3 4">
    <name type="scientific">Actinopolymorpha pittospori</name>
    <dbReference type="NCBI Taxonomy" id="648752"/>
    <lineage>
        <taxon>Bacteria</taxon>
        <taxon>Bacillati</taxon>
        <taxon>Actinomycetota</taxon>
        <taxon>Actinomycetes</taxon>
        <taxon>Propionibacteriales</taxon>
        <taxon>Actinopolymorphaceae</taxon>
        <taxon>Actinopolymorpha</taxon>
    </lineage>
</organism>
<comment type="caution">
    <text evidence="3">The sequence shown here is derived from an EMBL/GenBank/DDBJ whole genome shotgun (WGS) entry which is preliminary data.</text>
</comment>
<dbReference type="InterPro" id="IPR034660">
    <property type="entry name" value="DinB/YfiT-like"/>
</dbReference>
<name>A0A927RK98_9ACTN</name>
<sequence length="207" mass="23434">MTDKRADLFLTWMGLIDSYTLDRARKDLIQDELDFEPHPGAWGIRPRGEQRTKHAGGDDSGQWVVECDWDLATDEFDGKPVLMPMTTINWLLNHFGAAPGLFAELEIVGGPTTPTREIYGRMWGHTIIPTVDEGLARFNDGWAALKEALKNTTDEMLERDYPGHPWGRGDHALAAMLNEVSHHGTQICMVRDIYANRYGRTRQRCPA</sequence>
<proteinExistence type="predicted"/>
<evidence type="ECO:0000256" key="1">
    <source>
        <dbReference type="SAM" id="MobiDB-lite"/>
    </source>
</evidence>
<feature type="region of interest" description="Disordered" evidence="1">
    <location>
        <begin position="40"/>
        <end position="59"/>
    </location>
</feature>
<gene>
    <name evidence="3" type="ORF">HEB94_004889</name>
</gene>
<protein>
    <recommendedName>
        <fullName evidence="2">DinB-like domain-containing protein</fullName>
    </recommendedName>
</protein>
<dbReference type="AlphaFoldDB" id="A0A927RK98"/>
<reference evidence="3" key="1">
    <citation type="submission" date="2020-10" db="EMBL/GenBank/DDBJ databases">
        <title>Sequencing the genomes of 1000 actinobacteria strains.</title>
        <authorList>
            <person name="Klenk H.-P."/>
        </authorList>
    </citation>
    <scope>NUCLEOTIDE SEQUENCE</scope>
    <source>
        <strain evidence="3">DSM 45354</strain>
    </source>
</reference>
<evidence type="ECO:0000259" key="2">
    <source>
        <dbReference type="Pfam" id="PF12867"/>
    </source>
</evidence>
<dbReference type="RefSeq" id="WP_192751896.1">
    <property type="nucleotide sequence ID" value="NZ_BAABJL010000230.1"/>
</dbReference>
<evidence type="ECO:0000313" key="4">
    <source>
        <dbReference type="Proteomes" id="UP000638648"/>
    </source>
</evidence>